<dbReference type="Proteomes" id="UP000628984">
    <property type="component" value="Unassembled WGS sequence"/>
</dbReference>
<evidence type="ECO:0000256" key="8">
    <source>
        <dbReference type="ARBA" id="ARBA00022840"/>
    </source>
</evidence>
<dbReference type="AlphaFoldDB" id="A0A918IZM4"/>
<protein>
    <recommendedName>
        <fullName evidence="3">histidine kinase</fullName>
        <ecNumber evidence="3">2.7.13.3</ecNumber>
    </recommendedName>
</protein>
<dbReference type="EMBL" id="BMYQ01000012">
    <property type="protein sequence ID" value="GGW40322.1"/>
    <property type="molecule type" value="Genomic_DNA"/>
</dbReference>
<dbReference type="Gene3D" id="3.30.450.20">
    <property type="entry name" value="PAS domain"/>
    <property type="match status" value="1"/>
</dbReference>
<evidence type="ECO:0000313" key="11">
    <source>
        <dbReference type="EMBL" id="GGW40322.1"/>
    </source>
</evidence>
<organism evidence="11 12">
    <name type="scientific">Gemmobacter lanyuensis</name>
    <dbReference type="NCBI Taxonomy" id="1054497"/>
    <lineage>
        <taxon>Bacteria</taxon>
        <taxon>Pseudomonadati</taxon>
        <taxon>Pseudomonadota</taxon>
        <taxon>Alphaproteobacteria</taxon>
        <taxon>Rhodobacterales</taxon>
        <taxon>Paracoccaceae</taxon>
        <taxon>Gemmobacter</taxon>
    </lineage>
</organism>
<dbReference type="GO" id="GO:0016020">
    <property type="term" value="C:membrane"/>
    <property type="evidence" value="ECO:0007669"/>
    <property type="project" value="UniProtKB-SubCell"/>
</dbReference>
<dbReference type="EC" id="2.7.13.3" evidence="3"/>
<comment type="subcellular location">
    <subcellularLocation>
        <location evidence="2">Membrane</location>
    </subcellularLocation>
</comment>
<evidence type="ECO:0000259" key="10">
    <source>
        <dbReference type="PROSITE" id="PS50885"/>
    </source>
</evidence>
<keyword evidence="4" id="KW-0597">Phosphoprotein</keyword>
<name>A0A918IZM4_9RHOB</name>
<keyword evidence="9" id="KW-0812">Transmembrane</keyword>
<keyword evidence="7 11" id="KW-0418">Kinase</keyword>
<accession>A0A918IZM4</accession>
<reference evidence="11" key="1">
    <citation type="journal article" date="2014" name="Int. J. Syst. Evol. Microbiol.">
        <title>Complete genome sequence of Corynebacterium casei LMG S-19264T (=DSM 44701T), isolated from a smear-ripened cheese.</title>
        <authorList>
            <consortium name="US DOE Joint Genome Institute (JGI-PGF)"/>
            <person name="Walter F."/>
            <person name="Albersmeier A."/>
            <person name="Kalinowski J."/>
            <person name="Ruckert C."/>
        </authorList>
    </citation>
    <scope>NUCLEOTIDE SEQUENCE</scope>
    <source>
        <strain evidence="11">KCTC 23714</strain>
    </source>
</reference>
<keyword evidence="9" id="KW-0472">Membrane</keyword>
<dbReference type="PANTHER" id="PTHR41523">
    <property type="entry name" value="TWO-COMPONENT SYSTEM SENSOR PROTEIN"/>
    <property type="match status" value="1"/>
</dbReference>
<keyword evidence="8" id="KW-0067">ATP-binding</keyword>
<dbReference type="SUPFAM" id="SSF55874">
    <property type="entry name" value="ATPase domain of HSP90 chaperone/DNA topoisomerase II/histidine kinase"/>
    <property type="match status" value="1"/>
</dbReference>
<evidence type="ECO:0000256" key="4">
    <source>
        <dbReference type="ARBA" id="ARBA00022553"/>
    </source>
</evidence>
<reference evidence="11" key="2">
    <citation type="submission" date="2020-09" db="EMBL/GenBank/DDBJ databases">
        <authorList>
            <person name="Sun Q."/>
            <person name="Kim S."/>
        </authorList>
    </citation>
    <scope>NUCLEOTIDE SEQUENCE</scope>
    <source>
        <strain evidence="11">KCTC 23714</strain>
    </source>
</reference>
<keyword evidence="6" id="KW-0547">Nucleotide-binding</keyword>
<keyword evidence="12" id="KW-1185">Reference proteome</keyword>
<dbReference type="InterPro" id="IPR003660">
    <property type="entry name" value="HAMP_dom"/>
</dbReference>
<gene>
    <name evidence="11" type="ORF">GCM10011452_30820</name>
</gene>
<evidence type="ECO:0000256" key="5">
    <source>
        <dbReference type="ARBA" id="ARBA00022679"/>
    </source>
</evidence>
<evidence type="ECO:0000256" key="9">
    <source>
        <dbReference type="SAM" id="Phobius"/>
    </source>
</evidence>
<keyword evidence="9" id="KW-1133">Transmembrane helix</keyword>
<feature type="domain" description="HAMP" evidence="10">
    <location>
        <begin position="317"/>
        <end position="371"/>
    </location>
</feature>
<comment type="caution">
    <text evidence="11">The sequence shown here is derived from an EMBL/GenBank/DDBJ whole genome shotgun (WGS) entry which is preliminary data.</text>
</comment>
<comment type="catalytic activity">
    <reaction evidence="1">
        <text>ATP + protein L-histidine = ADP + protein N-phospho-L-histidine.</text>
        <dbReference type="EC" id="2.7.13.3"/>
    </reaction>
</comment>
<evidence type="ECO:0000313" key="12">
    <source>
        <dbReference type="Proteomes" id="UP000628984"/>
    </source>
</evidence>
<evidence type="ECO:0000256" key="6">
    <source>
        <dbReference type="ARBA" id="ARBA00022741"/>
    </source>
</evidence>
<dbReference type="PANTHER" id="PTHR41523:SF8">
    <property type="entry name" value="ETHYLENE RESPONSE SENSOR PROTEIN"/>
    <property type="match status" value="1"/>
</dbReference>
<dbReference type="Gene3D" id="3.30.565.10">
    <property type="entry name" value="Histidine kinase-like ATPase, C-terminal domain"/>
    <property type="match status" value="1"/>
</dbReference>
<dbReference type="Pfam" id="PF07568">
    <property type="entry name" value="HisKA_2"/>
    <property type="match status" value="1"/>
</dbReference>
<evidence type="ECO:0000256" key="3">
    <source>
        <dbReference type="ARBA" id="ARBA00012438"/>
    </source>
</evidence>
<dbReference type="GO" id="GO:0004673">
    <property type="term" value="F:protein histidine kinase activity"/>
    <property type="evidence" value="ECO:0007669"/>
    <property type="project" value="UniProtKB-EC"/>
</dbReference>
<evidence type="ECO:0000256" key="2">
    <source>
        <dbReference type="ARBA" id="ARBA00004370"/>
    </source>
</evidence>
<sequence>MQRLSPSGPVAEKVRPTSRLGFRLMVTFGIVLMPLAALSYVQTRQYQEEAARRAEAAVLGATMQAAAPLTGLMSRSQGAVAALAAALAGVADDPVACNELLARFYAQPVNRAYSFVGFVPRSLQMDCSPQGPRDLTGQDHLVERMDTGLPTITVNQHGMVSGTSVLIFSHPVRNASGAVVGLVSLSIPQRALATAELRHGLEDRVGPEPVALITFDSSGRIMTSSVGLEEAAGRLPQGIALTDLAKRSPRSFRSVSVNGFDRVFAVVPLADGNLFLLGNWALQSSDAMIFDAPVPVLAFPVLMWLASLLVAQLASEHQVLRHLRALRRAIADFSGGSRRLPETDLEDAPMELRALGQAFERMMEAVVHDEAELEDMVHQKEVLLREVHHRVKNNLQLIASIINMQIRKARSPETRGLLKGLQDRVMSLATIHRELYQTTGLTDIRADELMQSIVTQILRMAARPGDPFDLQTAFDDVRLTPDQAVPLSLLLTEALTNALKYAAAPAGERPRLSVSLCRTPDGRARVRVINSVTPEGAPPAPTGQEEGTGLGDALLRAFAAQLGGKLDRGTENGEYHLSVEFAPRALTEAEERERQDDLLT</sequence>
<dbReference type="PROSITE" id="PS50885">
    <property type="entry name" value="HAMP"/>
    <property type="match status" value="1"/>
</dbReference>
<dbReference type="RefSeq" id="WP_189634771.1">
    <property type="nucleotide sequence ID" value="NZ_BMYQ01000012.1"/>
</dbReference>
<dbReference type="InterPro" id="IPR036890">
    <property type="entry name" value="HATPase_C_sf"/>
</dbReference>
<keyword evidence="5" id="KW-0808">Transferase</keyword>
<evidence type="ECO:0000256" key="1">
    <source>
        <dbReference type="ARBA" id="ARBA00000085"/>
    </source>
</evidence>
<dbReference type="GO" id="GO:0005524">
    <property type="term" value="F:ATP binding"/>
    <property type="evidence" value="ECO:0007669"/>
    <property type="project" value="UniProtKB-KW"/>
</dbReference>
<evidence type="ECO:0000256" key="7">
    <source>
        <dbReference type="ARBA" id="ARBA00022777"/>
    </source>
</evidence>
<feature type="transmembrane region" description="Helical" evidence="9">
    <location>
        <begin position="20"/>
        <end position="41"/>
    </location>
</feature>
<dbReference type="GO" id="GO:0007165">
    <property type="term" value="P:signal transduction"/>
    <property type="evidence" value="ECO:0007669"/>
    <property type="project" value="InterPro"/>
</dbReference>
<dbReference type="InterPro" id="IPR011495">
    <property type="entry name" value="Sig_transdc_His_kin_sub2_dim/P"/>
</dbReference>
<proteinExistence type="predicted"/>